<reference evidence="2" key="1">
    <citation type="submission" date="2009-04" db="EMBL/GenBank/DDBJ databases">
        <authorList>
            <person name="Weinstock G."/>
            <person name="Sodergren E."/>
            <person name="Clifton S."/>
            <person name="Fulton L."/>
            <person name="Fulton B."/>
            <person name="Courtney L."/>
            <person name="Fronick C."/>
            <person name="Harrison M."/>
            <person name="Strong C."/>
            <person name="Farmer C."/>
            <person name="Delahaunty K."/>
            <person name="Markovic C."/>
            <person name="Hall O."/>
            <person name="Minx P."/>
            <person name="Tomlinson C."/>
            <person name="Mitreva M."/>
            <person name="Nelson J."/>
            <person name="Hou S."/>
            <person name="Wollam A."/>
            <person name="Pepin K.H."/>
            <person name="Johnson M."/>
            <person name="Bhonagiri V."/>
            <person name="Nash W.E."/>
            <person name="Warren W."/>
            <person name="Chinwalla A."/>
            <person name="Mardis E.R."/>
            <person name="Wilson R.K."/>
        </authorList>
    </citation>
    <scope>NUCLEOTIDE SEQUENCE [LARGE SCALE GENOMIC DNA]</scope>
    <source>
        <strain evidence="2">DSM 14600</strain>
    </source>
</reference>
<feature type="compositionally biased region" description="Basic and acidic residues" evidence="1">
    <location>
        <begin position="41"/>
        <end position="57"/>
    </location>
</feature>
<feature type="region of interest" description="Disordered" evidence="1">
    <location>
        <begin position="81"/>
        <end position="181"/>
    </location>
</feature>
<feature type="region of interest" description="Disordered" evidence="1">
    <location>
        <begin position="1"/>
        <end position="57"/>
    </location>
</feature>
<sequence>MKGAEEQADQKKGRVNPPSGQMAGSAGKREGGQLSVQEAEADGKDRDEGQAEDLPERVRRVLAAVADKKDDRVHQKVDQIAGLAYRSQDRMIQQTPQGGGHPDDHEHEKGKEKTRQLHQAPVVGRGGTVKRQAQGQDSDCGRDGNGKAGCPMRLKVSARLSDREKGGGHSQKEGEGAGVGSVIDAGGIVIGAIEKAGLQHGQKGQEDQKAEADPTQAEFSDPRTKAVEQKQKQGPDEIVLEGQPQKPEVGKRGAVGETGEVAGVLGNLPEVVKAKEDAERFGQNPPGIGGIKDQ</sequence>
<feature type="compositionally biased region" description="Basic and acidic residues" evidence="1">
    <location>
        <begin position="1"/>
        <end position="12"/>
    </location>
</feature>
<dbReference type="EMBL" id="ACIP02000003">
    <property type="protein sequence ID" value="EEP27949.1"/>
    <property type="molecule type" value="Genomic_DNA"/>
</dbReference>
<proteinExistence type="predicted"/>
<evidence type="ECO:0000313" key="2">
    <source>
        <dbReference type="EMBL" id="EEP27949.1"/>
    </source>
</evidence>
<keyword evidence="3" id="KW-1185">Reference proteome</keyword>
<comment type="caution">
    <text evidence="2">The sequence shown here is derived from an EMBL/GenBank/DDBJ whole genome shotgun (WGS) entry which is preliminary data.</text>
</comment>
<name>C4GC07_9FIRM</name>
<feature type="compositionally biased region" description="Basic and acidic residues" evidence="1">
    <location>
        <begin position="101"/>
        <end position="115"/>
    </location>
</feature>
<dbReference type="HOGENOM" id="CLU_946274_0_0_9"/>
<protein>
    <submittedName>
        <fullName evidence="2">Uncharacterized protein</fullName>
    </submittedName>
</protein>
<evidence type="ECO:0000256" key="1">
    <source>
        <dbReference type="SAM" id="MobiDB-lite"/>
    </source>
</evidence>
<evidence type="ECO:0000313" key="3">
    <source>
        <dbReference type="Proteomes" id="UP000003494"/>
    </source>
</evidence>
<feature type="compositionally biased region" description="Basic and acidic residues" evidence="1">
    <location>
        <begin position="160"/>
        <end position="175"/>
    </location>
</feature>
<feature type="compositionally biased region" description="Basic and acidic residues" evidence="1">
    <location>
        <begin position="220"/>
        <end position="235"/>
    </location>
</feature>
<feature type="compositionally biased region" description="Basic and acidic residues" evidence="1">
    <location>
        <begin position="203"/>
        <end position="212"/>
    </location>
</feature>
<dbReference type="Proteomes" id="UP000003494">
    <property type="component" value="Unassembled WGS sequence"/>
</dbReference>
<feature type="region of interest" description="Disordered" evidence="1">
    <location>
        <begin position="197"/>
        <end position="257"/>
    </location>
</feature>
<organism evidence="2 3">
    <name type="scientific">Shuttleworthella satelles DSM 14600</name>
    <dbReference type="NCBI Taxonomy" id="626523"/>
    <lineage>
        <taxon>Bacteria</taxon>
        <taxon>Bacillati</taxon>
        <taxon>Bacillota</taxon>
        <taxon>Clostridia</taxon>
        <taxon>Lachnospirales</taxon>
        <taxon>Lachnospiraceae</taxon>
        <taxon>Shuttleworthella</taxon>
    </lineage>
</organism>
<dbReference type="STRING" id="626523.GCWU000342_01494"/>
<accession>C4GC07</accession>
<gene>
    <name evidence="2" type="ORF">GCWU000342_01494</name>
</gene>
<dbReference type="AlphaFoldDB" id="C4GC07"/>